<proteinExistence type="predicted"/>
<dbReference type="Pfam" id="PF00400">
    <property type="entry name" value="WD40"/>
    <property type="match status" value="3"/>
</dbReference>
<dbReference type="AlphaFoldDB" id="A0AAV0B430"/>
<dbReference type="PROSITE" id="PS50082">
    <property type="entry name" value="WD_REPEATS_2"/>
    <property type="match status" value="2"/>
</dbReference>
<comment type="caution">
    <text evidence="5">The sequence shown here is derived from an EMBL/GenBank/DDBJ whole genome shotgun (WGS) entry which is preliminary data.</text>
</comment>
<dbReference type="PANTHER" id="PTHR10971">
    <property type="entry name" value="MRNA EXPORT FACTOR AND BUB3"/>
    <property type="match status" value="1"/>
</dbReference>
<dbReference type="SMART" id="SM00320">
    <property type="entry name" value="WD40"/>
    <property type="match status" value="5"/>
</dbReference>
<evidence type="ECO:0000313" key="6">
    <source>
        <dbReference type="Proteomes" id="UP001153365"/>
    </source>
</evidence>
<organism evidence="5 6">
    <name type="scientific">Phakopsora pachyrhizi</name>
    <name type="common">Asian soybean rust disease fungus</name>
    <dbReference type="NCBI Taxonomy" id="170000"/>
    <lineage>
        <taxon>Eukaryota</taxon>
        <taxon>Fungi</taxon>
        <taxon>Dikarya</taxon>
        <taxon>Basidiomycota</taxon>
        <taxon>Pucciniomycotina</taxon>
        <taxon>Pucciniomycetes</taxon>
        <taxon>Pucciniales</taxon>
        <taxon>Phakopsoraceae</taxon>
        <taxon>Phakopsora</taxon>
    </lineage>
</organism>
<feature type="compositionally biased region" description="Acidic residues" evidence="4">
    <location>
        <begin position="371"/>
        <end position="381"/>
    </location>
</feature>
<evidence type="ECO:0000256" key="1">
    <source>
        <dbReference type="ARBA" id="ARBA00022574"/>
    </source>
</evidence>
<dbReference type="InterPro" id="IPR036322">
    <property type="entry name" value="WD40_repeat_dom_sf"/>
</dbReference>
<evidence type="ECO:0000313" key="5">
    <source>
        <dbReference type="EMBL" id="CAH7681490.1"/>
    </source>
</evidence>
<gene>
    <name evidence="5" type="ORF">PPACK8108_LOCUS14095</name>
</gene>
<name>A0AAV0B430_PHAPC</name>
<keyword evidence="6" id="KW-1185">Reference proteome</keyword>
<keyword evidence="1 3" id="KW-0853">WD repeat</keyword>
<reference evidence="5" key="1">
    <citation type="submission" date="2022-06" db="EMBL/GenBank/DDBJ databases">
        <authorList>
            <consortium name="SYNGENTA / RWTH Aachen University"/>
        </authorList>
    </citation>
    <scope>NUCLEOTIDE SEQUENCE</scope>
</reference>
<feature type="repeat" description="WD" evidence="3">
    <location>
        <begin position="293"/>
        <end position="327"/>
    </location>
</feature>
<protein>
    <submittedName>
        <fullName evidence="5">WD40-repeat-containing domain protein</fullName>
    </submittedName>
</protein>
<accession>A0AAV0B430</accession>
<dbReference type="Gene3D" id="2.130.10.10">
    <property type="entry name" value="YVTN repeat-like/Quinoprotein amine dehydrogenase"/>
    <property type="match status" value="1"/>
</dbReference>
<keyword evidence="2" id="KW-0677">Repeat</keyword>
<dbReference type="EMBL" id="CALTRL010003595">
    <property type="protein sequence ID" value="CAH7681490.1"/>
    <property type="molecule type" value="Genomic_DNA"/>
</dbReference>
<evidence type="ECO:0000256" key="2">
    <source>
        <dbReference type="ARBA" id="ARBA00022737"/>
    </source>
</evidence>
<feature type="region of interest" description="Disordered" evidence="4">
    <location>
        <begin position="360"/>
        <end position="396"/>
    </location>
</feature>
<evidence type="ECO:0000256" key="4">
    <source>
        <dbReference type="SAM" id="MobiDB-lite"/>
    </source>
</evidence>
<dbReference type="InterPro" id="IPR015943">
    <property type="entry name" value="WD40/YVTN_repeat-like_dom_sf"/>
</dbReference>
<dbReference type="InterPro" id="IPR001680">
    <property type="entry name" value="WD40_rpt"/>
</dbReference>
<dbReference type="SUPFAM" id="SSF50978">
    <property type="entry name" value="WD40 repeat-like"/>
    <property type="match status" value="1"/>
</dbReference>
<feature type="compositionally biased region" description="Basic and acidic residues" evidence="4">
    <location>
        <begin position="382"/>
        <end position="396"/>
    </location>
</feature>
<dbReference type="Proteomes" id="UP001153365">
    <property type="component" value="Unassembled WGS sequence"/>
</dbReference>
<feature type="repeat" description="WD" evidence="3">
    <location>
        <begin position="113"/>
        <end position="145"/>
    </location>
</feature>
<evidence type="ECO:0000256" key="3">
    <source>
        <dbReference type="PROSITE-ProRule" id="PRU00221"/>
    </source>
</evidence>
<sequence>MGAGKEFELFNLDDAISALRFHPELPGLLLSSSWDRSARLFDLDRSGEASEPLGLYHHPSAILDLCFGSDRCHGKAYTASLDHGVREIDLELSSSTSTTTPTNSASSRPNRVISTHQDAVKCIHYSKNHNILISGSWDRSIVLQDPNVTSNKQFPGAITTLMLPNLPSKVYCLDCSEDKLVVAMGNRKTWIWDLRMLSEAVQRVNDQSNSAKNPMTGQEPVIPPPPFLEKESSLKFMTRSIKCMPNGSGYASSSIEGRIAVEFFDQSPEVQSKKYAFKCHRQTVDGVDLIYPVHALAFHPELGTFASGGGDGIVSIWDSKAKKRLRQLPAYPGSISSLDFNVDGTRLAIGVSVFEEEGMTNQKSVVKDEKEDKDEQMDGGEGDEKKRKAKKEEEKSLSRNVIFVRTVNDDCKVSHKFLLFSNQ</sequence>